<dbReference type="Gene3D" id="1.20.58.220">
    <property type="entry name" value="Phosphate transport system protein phou homolog 2, domain 2"/>
    <property type="match status" value="1"/>
</dbReference>
<protein>
    <submittedName>
        <fullName evidence="2">Phosphate uptake regulator, PhoU</fullName>
    </submittedName>
</protein>
<name>E8R7N7_DESM0</name>
<organism evidence="2 3">
    <name type="scientific">Desulfurococcus mucosus (strain ATCC 35584 / DSM 2162 / JCM 9187 / O7/1)</name>
    <dbReference type="NCBI Taxonomy" id="765177"/>
    <lineage>
        <taxon>Archaea</taxon>
        <taxon>Thermoproteota</taxon>
        <taxon>Thermoprotei</taxon>
        <taxon>Desulfurococcales</taxon>
        <taxon>Desulfurococcaceae</taxon>
        <taxon>Desulfurococcus</taxon>
    </lineage>
</organism>
<dbReference type="InterPro" id="IPR037914">
    <property type="entry name" value="SpoVT-AbrB_sf"/>
</dbReference>
<dbReference type="GO" id="GO:0003677">
    <property type="term" value="F:DNA binding"/>
    <property type="evidence" value="ECO:0007669"/>
    <property type="project" value="InterPro"/>
</dbReference>
<dbReference type="EMBL" id="CP002363">
    <property type="protein sequence ID" value="ADV64532.1"/>
    <property type="molecule type" value="Genomic_DNA"/>
</dbReference>
<dbReference type="HOGENOM" id="CLU_069302_1_0_2"/>
<feature type="domain" description="SpoVT-AbrB" evidence="1">
    <location>
        <begin position="8"/>
        <end position="52"/>
    </location>
</feature>
<dbReference type="InterPro" id="IPR028366">
    <property type="entry name" value="PhoU"/>
</dbReference>
<dbReference type="Pfam" id="PF04014">
    <property type="entry name" value="MazE_antitoxin"/>
    <property type="match status" value="1"/>
</dbReference>
<reference evidence="2 3" key="2">
    <citation type="journal article" date="2011" name="Stand. Genomic Sci.">
        <title>Complete genome sequence of Desulfurococcus mucosus type strain (O7/1).</title>
        <authorList>
            <person name="Wirth R."/>
            <person name="Chertkov O."/>
            <person name="Held B."/>
            <person name="Lapidus A."/>
            <person name="Nolan M."/>
            <person name="Lucas S."/>
            <person name="Hammon N."/>
            <person name="Deshpande S."/>
            <person name="Cheng J.F."/>
            <person name="Tapia R."/>
            <person name="Han C."/>
            <person name="Goodwin L."/>
            <person name="Pitluck S."/>
            <person name="Liolios K."/>
            <person name="Ioanna P."/>
            <person name="Ivanova N."/>
            <person name="Mavromatis K."/>
            <person name="Mikhailova N."/>
            <person name="Pati A."/>
            <person name="Chen A."/>
            <person name="Palaniappan K."/>
            <person name="Land M."/>
            <person name="Hauser L."/>
            <person name="Chang Y.J."/>
            <person name="Jeffries C.D."/>
            <person name="Bilek Y."/>
            <person name="Hader T."/>
            <person name="Rohde M."/>
            <person name="Spring S."/>
            <person name="Sikorski J."/>
            <person name="Goker M."/>
            <person name="Woyke T."/>
            <person name="Bristow J."/>
            <person name="Eisen J.A."/>
            <person name="Markowitz V."/>
            <person name="Hugenholtz P."/>
            <person name="Kyrpides N.C."/>
            <person name="Klenk H.P."/>
        </authorList>
    </citation>
    <scope>NUCLEOTIDE SEQUENCE [LARGE SCALE GENOMIC DNA]</scope>
    <source>
        <strain evidence="3">ATCC 35584 / DSM 2162 / JCM 9187 / O7/1</strain>
    </source>
</reference>
<reference evidence="3" key="1">
    <citation type="submission" date="2010-11" db="EMBL/GenBank/DDBJ databases">
        <title>The complete genome of Desulfurococcus mucosus DSM 2162.</title>
        <authorList>
            <consortium name="US DOE Joint Genome Institute (JGI-PGF)"/>
            <person name="Lucas S."/>
            <person name="Copeland A."/>
            <person name="Lapidus A."/>
            <person name="Bruce D."/>
            <person name="Goodwin L."/>
            <person name="Pitluck S."/>
            <person name="Kyrpides N."/>
            <person name="Mavromatis K."/>
            <person name="Pagani I."/>
            <person name="Ivanova N."/>
            <person name="Ovchinnikova G."/>
            <person name="Chertkov O."/>
            <person name="Held B."/>
            <person name="Brettin T."/>
            <person name="Detter J.C."/>
            <person name="Tapia R."/>
            <person name="Han C."/>
            <person name="Land M."/>
            <person name="Hauser L."/>
            <person name="Markowitz V."/>
            <person name="Cheng J.-F."/>
            <person name="Hugenholtz P."/>
            <person name="Woyke T."/>
            <person name="Wu D."/>
            <person name="Wirth R."/>
            <person name="Bilek Y."/>
            <person name="Hader T."/>
            <person name="Klenk H.-P."/>
            <person name="Eisen J.A."/>
        </authorList>
    </citation>
    <scope>NUCLEOTIDE SEQUENCE [LARGE SCALE GENOMIC DNA]</scope>
    <source>
        <strain evidence="3">ATCC 35584 / DSM 2162 / JCM 9187 / O7/1</strain>
    </source>
</reference>
<evidence type="ECO:0000313" key="3">
    <source>
        <dbReference type="Proteomes" id="UP000001068"/>
    </source>
</evidence>
<dbReference type="AlphaFoldDB" id="E8R7N7"/>
<dbReference type="GeneID" id="10152901"/>
<dbReference type="KEGG" id="dmu:Desmu_0213"/>
<dbReference type="SUPFAM" id="SSF89447">
    <property type="entry name" value="AbrB/MazE/MraZ-like"/>
    <property type="match status" value="1"/>
</dbReference>
<dbReference type="STRING" id="765177.Desmu_0213"/>
<dbReference type="InterPro" id="IPR007159">
    <property type="entry name" value="SpoVT-AbrB_dom"/>
</dbReference>
<dbReference type="eggNOG" id="arCOG00318">
    <property type="taxonomic scope" value="Archaea"/>
</dbReference>
<dbReference type="SMART" id="SM00966">
    <property type="entry name" value="SpoVT_AbrB"/>
    <property type="match status" value="1"/>
</dbReference>
<dbReference type="GO" id="GO:0030643">
    <property type="term" value="P:intracellular phosphate ion homeostasis"/>
    <property type="evidence" value="ECO:0007669"/>
    <property type="project" value="InterPro"/>
</dbReference>
<dbReference type="InterPro" id="IPR026022">
    <property type="entry name" value="PhoU_dom"/>
</dbReference>
<dbReference type="RefSeq" id="WP_013561754.1">
    <property type="nucleotide sequence ID" value="NC_014961.1"/>
</dbReference>
<dbReference type="PANTHER" id="PTHR42930:SF2">
    <property type="entry name" value="PHOU DOMAIN-CONTAINING PROTEIN"/>
    <property type="match status" value="1"/>
</dbReference>
<evidence type="ECO:0000313" key="2">
    <source>
        <dbReference type="EMBL" id="ADV64532.1"/>
    </source>
</evidence>
<proteinExistence type="predicted"/>
<dbReference type="OrthoDB" id="40991at2157"/>
<sequence>MYKRRLQKMGAASLGVSLPKKWLRHYRLKQGDEVDIEVLPDYTLLIRPSFVKSRAGYSCQVFKYDDSSPNASIMRLVSLYINGVDSIKVLCGSTCNSFKEKIYRLLERNIIGLEIIEEGEGYITVACLVDILSLPLSEVLRKMGRLVPAMMRDVESSITSGTELDIEERDSLIDKLYLYSVRQLNMVMQGRLLLEKTGLKSMGEAISIANLLKILERMGDHAAQLYRWSRSRPHSMDSRREAGLLLGEVRAAAEKILGEYLAALENPEEMPSLEDTIMELRILEDKVRKPGLDPSLVISLTRIIAYLRDVAEVVTDIVVSREMQESTCSEGLTTGEQ</sequence>
<dbReference type="SUPFAM" id="SSF109755">
    <property type="entry name" value="PhoU-like"/>
    <property type="match status" value="1"/>
</dbReference>
<dbReference type="Gene3D" id="2.10.260.10">
    <property type="match status" value="1"/>
</dbReference>
<dbReference type="Proteomes" id="UP000001068">
    <property type="component" value="Chromosome"/>
</dbReference>
<dbReference type="GO" id="GO:0045936">
    <property type="term" value="P:negative regulation of phosphate metabolic process"/>
    <property type="evidence" value="ECO:0007669"/>
    <property type="project" value="InterPro"/>
</dbReference>
<dbReference type="InterPro" id="IPR038078">
    <property type="entry name" value="PhoU-like_sf"/>
</dbReference>
<accession>E8R7N7</accession>
<dbReference type="Pfam" id="PF01895">
    <property type="entry name" value="PhoU"/>
    <property type="match status" value="1"/>
</dbReference>
<dbReference type="PANTHER" id="PTHR42930">
    <property type="entry name" value="PHOSPHATE-SPECIFIC TRANSPORT SYSTEM ACCESSORY PROTEIN PHOU"/>
    <property type="match status" value="1"/>
</dbReference>
<evidence type="ECO:0000259" key="1">
    <source>
        <dbReference type="SMART" id="SM00966"/>
    </source>
</evidence>
<keyword evidence="3" id="KW-1185">Reference proteome</keyword>
<gene>
    <name evidence="2" type="ordered locus">Desmu_0213</name>
</gene>